<keyword evidence="6" id="KW-0482">Metalloprotease</keyword>
<feature type="chain" id="PRO_5020985381" description="Peptidase M48 domain-containing protein" evidence="7">
    <location>
        <begin position="33"/>
        <end position="559"/>
    </location>
</feature>
<keyword evidence="3" id="KW-0479">Metal-binding</keyword>
<evidence type="ECO:0000256" key="1">
    <source>
        <dbReference type="ARBA" id="ARBA00001947"/>
    </source>
</evidence>
<dbReference type="GO" id="GO:0004222">
    <property type="term" value="F:metalloendopeptidase activity"/>
    <property type="evidence" value="ECO:0007669"/>
    <property type="project" value="InterPro"/>
</dbReference>
<dbReference type="EMBL" id="SIXI01000004">
    <property type="protein sequence ID" value="TBO30294.1"/>
    <property type="molecule type" value="Genomic_DNA"/>
</dbReference>
<dbReference type="AlphaFoldDB" id="A0A4Q9H3L5"/>
<reference evidence="9 10" key="1">
    <citation type="submission" date="2019-02" db="EMBL/GenBank/DDBJ databases">
        <title>Aquabacterium sp. strain KMB7.</title>
        <authorList>
            <person name="Chen W.-M."/>
        </authorList>
    </citation>
    <scope>NUCLEOTIDE SEQUENCE [LARGE SCALE GENOMIC DNA]</scope>
    <source>
        <strain evidence="9 10">KMB7</strain>
    </source>
</reference>
<organism evidence="9 10">
    <name type="scientific">Aquabacterium lacunae</name>
    <dbReference type="NCBI Taxonomy" id="2528630"/>
    <lineage>
        <taxon>Bacteria</taxon>
        <taxon>Pseudomonadati</taxon>
        <taxon>Pseudomonadota</taxon>
        <taxon>Betaproteobacteria</taxon>
        <taxon>Burkholderiales</taxon>
        <taxon>Aquabacterium</taxon>
    </lineage>
</organism>
<keyword evidence="4" id="KW-0378">Hydrolase</keyword>
<keyword evidence="5" id="KW-0862">Zinc</keyword>
<evidence type="ECO:0000313" key="9">
    <source>
        <dbReference type="EMBL" id="TBO30294.1"/>
    </source>
</evidence>
<dbReference type="GO" id="GO:0016020">
    <property type="term" value="C:membrane"/>
    <property type="evidence" value="ECO:0007669"/>
    <property type="project" value="TreeGrafter"/>
</dbReference>
<evidence type="ECO:0000256" key="7">
    <source>
        <dbReference type="SAM" id="SignalP"/>
    </source>
</evidence>
<evidence type="ECO:0000259" key="8">
    <source>
        <dbReference type="Pfam" id="PF01435"/>
    </source>
</evidence>
<dbReference type="Pfam" id="PF01435">
    <property type="entry name" value="Peptidase_M48"/>
    <property type="match status" value="1"/>
</dbReference>
<evidence type="ECO:0000313" key="10">
    <source>
        <dbReference type="Proteomes" id="UP000292120"/>
    </source>
</evidence>
<dbReference type="RefSeq" id="WP_130968286.1">
    <property type="nucleotide sequence ID" value="NZ_SIXI01000004.1"/>
</dbReference>
<evidence type="ECO:0000256" key="5">
    <source>
        <dbReference type="ARBA" id="ARBA00022833"/>
    </source>
</evidence>
<comment type="caution">
    <text evidence="9">The sequence shown here is derived from an EMBL/GenBank/DDBJ whole genome shotgun (WGS) entry which is preliminary data.</text>
</comment>
<feature type="signal peptide" evidence="7">
    <location>
        <begin position="1"/>
        <end position="32"/>
    </location>
</feature>
<evidence type="ECO:0000256" key="6">
    <source>
        <dbReference type="ARBA" id="ARBA00023049"/>
    </source>
</evidence>
<feature type="domain" description="Peptidase M48" evidence="8">
    <location>
        <begin position="83"/>
        <end position="278"/>
    </location>
</feature>
<dbReference type="PROSITE" id="PS51257">
    <property type="entry name" value="PROKAR_LIPOPROTEIN"/>
    <property type="match status" value="1"/>
</dbReference>
<sequence length="559" mass="59855">MALLPRRRSHTRPVPLAAALVVACACAVPSQAAAPGAPGVALPSMGDVSSQSLSPVAERKLGDRIMRSVRRDPAVVDDPLVQEHVQRIWDSLLTSARRRGEITEDFDAVYAWQPFLVKDRSVNAFALPGGYIGIHFGLLAVTATPEEFASVLAHELSHVTQRHIARLMNQSKEASWVSIASMVLGAIALSRSPQAGQALILGGQGLAQQGQLNFSRDMEREADRVGQGVLDDAGFDPTGMARMFELLARASRLNDDNSFPYLRTHPLTTERIGEAQARLGGSSLGGLRANRPLSASAQALAVAQQMVSARSRVLMDPRSTSLGPMLAQAELPNERLPAGVNPLVAHYTGLVAAVALRDAAQVDALSRKVREDVAALPDAQAPTARRLWQLTWAEGLIDTGRAAQGLAMLQPSLMTGRPLEPGSASALQPQARPELMLRARAALNLPEVRDGRGEVQAALGDAASRLQALQAEAQGQDLAAWQLLGAVFTRLNQPLRAVRAEAEAAALMGDLQGALDRVQAVRKRYPAPSSADLIELQVLDARARVWMQNLKDDLRDAQG</sequence>
<dbReference type="Gene3D" id="3.30.2010.10">
    <property type="entry name" value="Metalloproteases ('zincins'), catalytic domain"/>
    <property type="match status" value="1"/>
</dbReference>
<dbReference type="Proteomes" id="UP000292120">
    <property type="component" value="Unassembled WGS sequence"/>
</dbReference>
<dbReference type="InterPro" id="IPR001915">
    <property type="entry name" value="Peptidase_M48"/>
</dbReference>
<name>A0A4Q9H3L5_9BURK</name>
<dbReference type="PANTHER" id="PTHR22726">
    <property type="entry name" value="METALLOENDOPEPTIDASE OMA1"/>
    <property type="match status" value="1"/>
</dbReference>
<proteinExistence type="predicted"/>
<evidence type="ECO:0000256" key="3">
    <source>
        <dbReference type="ARBA" id="ARBA00022723"/>
    </source>
</evidence>
<dbReference type="PANTHER" id="PTHR22726:SF1">
    <property type="entry name" value="METALLOENDOPEPTIDASE OMA1, MITOCHONDRIAL"/>
    <property type="match status" value="1"/>
</dbReference>
<dbReference type="GO" id="GO:0046872">
    <property type="term" value="F:metal ion binding"/>
    <property type="evidence" value="ECO:0007669"/>
    <property type="project" value="UniProtKB-KW"/>
</dbReference>
<evidence type="ECO:0000256" key="2">
    <source>
        <dbReference type="ARBA" id="ARBA00022670"/>
    </source>
</evidence>
<protein>
    <recommendedName>
        <fullName evidence="8">Peptidase M48 domain-containing protein</fullName>
    </recommendedName>
</protein>
<evidence type="ECO:0000256" key="4">
    <source>
        <dbReference type="ARBA" id="ARBA00022801"/>
    </source>
</evidence>
<accession>A0A4Q9H3L5</accession>
<gene>
    <name evidence="9" type="ORF">EYS42_11420</name>
</gene>
<dbReference type="GO" id="GO:0051603">
    <property type="term" value="P:proteolysis involved in protein catabolic process"/>
    <property type="evidence" value="ECO:0007669"/>
    <property type="project" value="TreeGrafter"/>
</dbReference>
<dbReference type="InterPro" id="IPR051156">
    <property type="entry name" value="Mito/Outer_Membr_Metalloprot"/>
</dbReference>
<keyword evidence="7" id="KW-0732">Signal</keyword>
<dbReference type="OrthoDB" id="9810445at2"/>
<comment type="cofactor">
    <cofactor evidence="1">
        <name>Zn(2+)</name>
        <dbReference type="ChEBI" id="CHEBI:29105"/>
    </cofactor>
</comment>
<keyword evidence="2" id="KW-0645">Protease</keyword>
<keyword evidence="10" id="KW-1185">Reference proteome</keyword>